<keyword evidence="1" id="KW-0472">Membrane</keyword>
<evidence type="ECO:0000313" key="2">
    <source>
        <dbReference type="EMBL" id="SFV50031.1"/>
    </source>
</evidence>
<evidence type="ECO:0000256" key="1">
    <source>
        <dbReference type="SAM" id="Phobius"/>
    </source>
</evidence>
<sequence>MLIGSIGLVVYILSLEYKGLFWIVGFIAFLVMLFSGVVFFNQSFGLLEEDFSDNLDFYQLSMWLEREHSSKLLMHDITLDKKEIKTLLEIIKPYRKSSRCLLNLKEKFEVFSNGFIIKKREYLYDDVKSIDIYRGGSILSLHIVLKDDKEIDLTFSDNEPKEKNRAKKIYKTFLKRKIKGTKNHAYKSETATKKVGKNIKERHPTTTIYRYPNSKGVFFVDFDECDDIIFADTSINNSIELTDDGLFNKKIFYNAFICRDHVVWFSYNKETQTTSKEIIYFDDEDFLKKLPKELGLFYNNAVEIFLEYAKKKLHQNKTVKLYFDNYKIELSKTKFLIYKDEELVVENFFSWSEQGEFYNVIINPYTNKSIQLQAPKSVNEFLSFYDGIRDTSKTMIEDGISYKDRVSLFFEDKFLFIVRFVSFLLLWGLFLYIDALFDSLTFVVIALESLFSLALAQILYDYLSDRMR</sequence>
<feature type="transmembrane region" description="Helical" evidence="1">
    <location>
        <begin position="414"/>
        <end position="433"/>
    </location>
</feature>
<feature type="transmembrane region" description="Helical" evidence="1">
    <location>
        <begin position="20"/>
        <end position="40"/>
    </location>
</feature>
<reference evidence="2" key="1">
    <citation type="submission" date="2016-10" db="EMBL/GenBank/DDBJ databases">
        <authorList>
            <person name="de Groot N.N."/>
        </authorList>
    </citation>
    <scope>NUCLEOTIDE SEQUENCE</scope>
</reference>
<name>A0A1W1B8Y9_9ZZZZ</name>
<proteinExistence type="predicted"/>
<dbReference type="AlphaFoldDB" id="A0A1W1B8Y9"/>
<keyword evidence="1" id="KW-0812">Transmembrane</keyword>
<keyword evidence="1" id="KW-1133">Transmembrane helix</keyword>
<gene>
    <name evidence="2" type="ORF">MNB_SM-7-233</name>
</gene>
<dbReference type="EMBL" id="FPHB01000008">
    <property type="protein sequence ID" value="SFV50031.1"/>
    <property type="molecule type" value="Genomic_DNA"/>
</dbReference>
<organism evidence="2">
    <name type="scientific">hydrothermal vent metagenome</name>
    <dbReference type="NCBI Taxonomy" id="652676"/>
    <lineage>
        <taxon>unclassified sequences</taxon>
        <taxon>metagenomes</taxon>
        <taxon>ecological metagenomes</taxon>
    </lineage>
</organism>
<feature type="transmembrane region" description="Helical" evidence="1">
    <location>
        <begin position="439"/>
        <end position="460"/>
    </location>
</feature>
<protein>
    <submittedName>
        <fullName evidence="2">Uncharacterized protein</fullName>
    </submittedName>
</protein>
<accession>A0A1W1B8Y9</accession>